<gene>
    <name evidence="1" type="ORF">HMPREF9726_02268</name>
</gene>
<reference evidence="1" key="1">
    <citation type="submission" date="2012-01" db="EMBL/GenBank/DDBJ databases">
        <title>The Genome Sequence of Treponema denticola H-22.</title>
        <authorList>
            <consortium name="The Broad Institute Genome Sequencing Platform"/>
            <person name="Earl A."/>
            <person name="Ward D."/>
            <person name="Feldgarden M."/>
            <person name="Gevers D."/>
            <person name="Blanton J.M."/>
            <person name="Fenno C.J."/>
            <person name="Baranova O.V."/>
            <person name="Mathney J."/>
            <person name="Dewhirst F.E."/>
            <person name="Izard J."/>
            <person name="Young S.K."/>
            <person name="Zeng Q."/>
            <person name="Gargeya S."/>
            <person name="Fitzgerald M."/>
            <person name="Haas B."/>
            <person name="Abouelleil A."/>
            <person name="Alvarado L."/>
            <person name="Arachchi H.M."/>
            <person name="Berlin A."/>
            <person name="Chapman S.B."/>
            <person name="Gearin G."/>
            <person name="Goldberg J."/>
            <person name="Griggs A."/>
            <person name="Gujja S."/>
            <person name="Hansen M."/>
            <person name="Heiman D."/>
            <person name="Howarth C."/>
            <person name="Larimer J."/>
            <person name="Lui A."/>
            <person name="MacDonald P.J.P."/>
            <person name="McCowen C."/>
            <person name="Montmayeur A."/>
            <person name="Murphy C."/>
            <person name="Neiman D."/>
            <person name="Pearson M."/>
            <person name="Priest M."/>
            <person name="Roberts A."/>
            <person name="Saif S."/>
            <person name="Shea T."/>
            <person name="Sisk P."/>
            <person name="Stolte C."/>
            <person name="Sykes S."/>
            <person name="Wortman J."/>
            <person name="Nusbaum C."/>
            <person name="Birren B."/>
        </authorList>
    </citation>
    <scope>NUCLEOTIDE SEQUENCE [LARGE SCALE GENOMIC DNA]</scope>
    <source>
        <strain evidence="1">H-22</strain>
    </source>
</reference>
<dbReference type="EMBL" id="AGDV01000021">
    <property type="protein sequence ID" value="EMB30583.1"/>
    <property type="molecule type" value="Genomic_DNA"/>
</dbReference>
<sequence length="80" mass="9375">MSKKLTLSIDNELIDFAHLYSLKSGISISRLFEQYLMNLRNADKQHKLNPKTAALYGIFEKRPIPDKKELRKEFYEKGSN</sequence>
<dbReference type="Pfam" id="PF19891">
    <property type="entry name" value="DUF6364"/>
    <property type="match status" value="1"/>
</dbReference>
<dbReference type="InterPro" id="IPR045944">
    <property type="entry name" value="DUF6364"/>
</dbReference>
<dbReference type="AlphaFoldDB" id="A0A0E2E1N2"/>
<dbReference type="Proteomes" id="UP000011705">
    <property type="component" value="Chromosome"/>
</dbReference>
<organism evidence="1">
    <name type="scientific">Treponema denticola H-22</name>
    <dbReference type="NCBI Taxonomy" id="999432"/>
    <lineage>
        <taxon>Bacteria</taxon>
        <taxon>Pseudomonadati</taxon>
        <taxon>Spirochaetota</taxon>
        <taxon>Spirochaetia</taxon>
        <taxon>Spirochaetales</taxon>
        <taxon>Treponemataceae</taxon>
        <taxon>Treponema</taxon>
    </lineage>
</organism>
<evidence type="ECO:0000313" key="1">
    <source>
        <dbReference type="EMBL" id="EMB30583.1"/>
    </source>
</evidence>
<dbReference type="HOGENOM" id="CLU_168243_3_1_12"/>
<dbReference type="PATRIC" id="fig|999432.5.peg.2356"/>
<dbReference type="RefSeq" id="WP_002670228.1">
    <property type="nucleotide sequence ID" value="NZ_CM001795.1"/>
</dbReference>
<proteinExistence type="predicted"/>
<protein>
    <submittedName>
        <fullName evidence="1">Uncharacterized protein</fullName>
    </submittedName>
</protein>
<accession>A0A0E2E1N2</accession>
<dbReference type="GeneID" id="2739762"/>
<name>A0A0E2E1N2_TREDN</name>
<comment type="caution">
    <text evidence="1">The sequence shown here is derived from an EMBL/GenBank/DDBJ whole genome shotgun (WGS) entry which is preliminary data.</text>
</comment>